<keyword evidence="4" id="KW-1185">Reference proteome</keyword>
<feature type="transmembrane region" description="Helical" evidence="1">
    <location>
        <begin position="65"/>
        <end position="86"/>
    </location>
</feature>
<organism evidence="2">
    <name type="scientific">Hexamita inflata</name>
    <dbReference type="NCBI Taxonomy" id="28002"/>
    <lineage>
        <taxon>Eukaryota</taxon>
        <taxon>Metamonada</taxon>
        <taxon>Diplomonadida</taxon>
        <taxon>Hexamitidae</taxon>
        <taxon>Hexamitinae</taxon>
        <taxon>Hexamita</taxon>
    </lineage>
</organism>
<reference evidence="2" key="1">
    <citation type="submission" date="2023-06" db="EMBL/GenBank/DDBJ databases">
        <authorList>
            <person name="Kurt Z."/>
        </authorList>
    </citation>
    <scope>NUCLEOTIDE SEQUENCE</scope>
</reference>
<comment type="caution">
    <text evidence="2">The sequence shown here is derived from an EMBL/GenBank/DDBJ whole genome shotgun (WGS) entry which is preliminary data.</text>
</comment>
<keyword evidence="1" id="KW-0472">Membrane</keyword>
<name>A0AA86PNH1_9EUKA</name>
<evidence type="ECO:0000313" key="3">
    <source>
        <dbReference type="EMBL" id="CAL5993321.1"/>
    </source>
</evidence>
<evidence type="ECO:0000313" key="2">
    <source>
        <dbReference type="EMBL" id="CAI9941873.1"/>
    </source>
</evidence>
<protein>
    <submittedName>
        <fullName evidence="3">Hypothetical_protein</fullName>
    </submittedName>
</protein>
<keyword evidence="1" id="KW-1133">Transmembrane helix</keyword>
<dbReference type="Proteomes" id="UP001642409">
    <property type="component" value="Unassembled WGS sequence"/>
</dbReference>
<accession>A0AA86PNH1</accession>
<reference evidence="3 4" key="2">
    <citation type="submission" date="2024-07" db="EMBL/GenBank/DDBJ databases">
        <authorList>
            <person name="Akdeniz Z."/>
        </authorList>
    </citation>
    <scope>NUCLEOTIDE SEQUENCE [LARGE SCALE GENOMIC DNA]</scope>
</reference>
<keyword evidence="1" id="KW-0812">Transmembrane</keyword>
<dbReference type="EMBL" id="CATOUU010000697">
    <property type="protein sequence ID" value="CAI9941873.1"/>
    <property type="molecule type" value="Genomic_DNA"/>
</dbReference>
<sequence length="131" mass="14941">MTKQQCFVVSWLISMFVVLLAGGIGLCFTKVSVITPFYELMPPKTQYDDYRLIQQLDTVIINQNLGVGIIMAIFGFFGFVLVLYVNNNINSTSVQKLWQLVKNQEQQPLYSQLNEVQQQQLQGKFAGVIQK</sequence>
<evidence type="ECO:0000313" key="4">
    <source>
        <dbReference type="Proteomes" id="UP001642409"/>
    </source>
</evidence>
<dbReference type="AlphaFoldDB" id="A0AA86PNH1"/>
<proteinExistence type="predicted"/>
<evidence type="ECO:0000256" key="1">
    <source>
        <dbReference type="SAM" id="Phobius"/>
    </source>
</evidence>
<gene>
    <name evidence="3" type="ORF">HINF_LOCUS13006</name>
    <name evidence="2" type="ORF">HINF_LOCUS29518</name>
</gene>
<dbReference type="EMBL" id="CAXDID020000030">
    <property type="protein sequence ID" value="CAL5993321.1"/>
    <property type="molecule type" value="Genomic_DNA"/>
</dbReference>